<gene>
    <name evidence="3" type="ORF">SAMN06893097_1128</name>
</gene>
<dbReference type="PANTHER" id="PTHR43861">
    <property type="entry name" value="TRANS-ACONITATE 2-METHYLTRANSFERASE-RELATED"/>
    <property type="match status" value="1"/>
</dbReference>
<dbReference type="InterPro" id="IPR013630">
    <property type="entry name" value="Methyltransf_Zn-bd_dom_put"/>
</dbReference>
<dbReference type="Gene3D" id="3.40.50.720">
    <property type="entry name" value="NAD(P)-binding Rossmann-like Domain"/>
    <property type="match status" value="1"/>
</dbReference>
<dbReference type="SUPFAM" id="SSF53335">
    <property type="entry name" value="S-adenosyl-L-methionine-dependent methyltransferases"/>
    <property type="match status" value="1"/>
</dbReference>
<sequence length="406" mass="42452">MRNSRSSGCRACGTASVVTVLDLGTQPVADDLFDDAGQAAAAPRHRLALGCCQECGLVQLDASTPVLANAAHGHGSVYSGTVLQHERAWVAELLEVSSLRDGGSVLDVSSGAGGLLRVFADAGHVVRGWERDAALARQASAAGLPTDHDDGMDLGPGETFDLVVVNHSLSHADDLDAAVERCVGAVAPTGTLAVEFHSVSGVLGGGQFDVICHAHRSYLSLGVLAGVLARHGMTITDARSLPLHGGVVRLQARHTTPGLTPAPGAVEIMAAEATQRSDRPEAWASAAIHADRVRSRLRTFIAESRSAGHTVAAYGAPSRGATLLNFCGLRADQIPWTADRAPAKQGRFLPGVATAVIPPEELLARRPDVVVVLVWPLRSEVLAQLDDLRRAGTRFVFPLPEPEVVA</sequence>
<evidence type="ECO:0000313" key="4">
    <source>
        <dbReference type="Proteomes" id="UP000219514"/>
    </source>
</evidence>
<dbReference type="RefSeq" id="WP_245854044.1">
    <property type="nucleotide sequence ID" value="NZ_OBDO01000012.1"/>
</dbReference>
<dbReference type="GO" id="GO:0032259">
    <property type="term" value="P:methylation"/>
    <property type="evidence" value="ECO:0007669"/>
    <property type="project" value="UniProtKB-KW"/>
</dbReference>
<dbReference type="PANTHER" id="PTHR43861:SF5">
    <property type="entry name" value="BLL5978 PROTEIN"/>
    <property type="match status" value="1"/>
</dbReference>
<keyword evidence="3" id="KW-0489">Methyltransferase</keyword>
<evidence type="ECO:0000313" key="3">
    <source>
        <dbReference type="EMBL" id="SNX98713.1"/>
    </source>
</evidence>
<dbReference type="AlphaFoldDB" id="A0A285EIL6"/>
<dbReference type="Pfam" id="PF08484">
    <property type="entry name" value="Methyltransf_14"/>
    <property type="match status" value="1"/>
</dbReference>
<evidence type="ECO:0000259" key="1">
    <source>
        <dbReference type="Pfam" id="PF08421"/>
    </source>
</evidence>
<dbReference type="InterPro" id="IPR013691">
    <property type="entry name" value="MeTrfase_14"/>
</dbReference>
<evidence type="ECO:0000259" key="2">
    <source>
        <dbReference type="Pfam" id="PF08484"/>
    </source>
</evidence>
<feature type="domain" description="Methyltransferase putative zinc binding" evidence="1">
    <location>
        <begin position="9"/>
        <end position="63"/>
    </location>
</feature>
<dbReference type="Pfam" id="PF13489">
    <property type="entry name" value="Methyltransf_23"/>
    <property type="match status" value="1"/>
</dbReference>
<feature type="domain" description="C-methyltransferase" evidence="2">
    <location>
        <begin position="242"/>
        <end position="400"/>
    </location>
</feature>
<dbReference type="GO" id="GO:0008168">
    <property type="term" value="F:methyltransferase activity"/>
    <property type="evidence" value="ECO:0007669"/>
    <property type="project" value="UniProtKB-KW"/>
</dbReference>
<dbReference type="EMBL" id="OBDO01000012">
    <property type="protein sequence ID" value="SNX98713.1"/>
    <property type="molecule type" value="Genomic_DNA"/>
</dbReference>
<reference evidence="3 4" key="1">
    <citation type="submission" date="2017-09" db="EMBL/GenBank/DDBJ databases">
        <authorList>
            <person name="Ehlers B."/>
            <person name="Leendertz F.H."/>
        </authorList>
    </citation>
    <scope>NUCLEOTIDE SEQUENCE [LARGE SCALE GENOMIC DNA]</scope>
    <source>
        <strain evidence="3 4">DSM 46844</strain>
    </source>
</reference>
<dbReference type="InterPro" id="IPR029063">
    <property type="entry name" value="SAM-dependent_MTases_sf"/>
</dbReference>
<keyword evidence="3" id="KW-0808">Transferase</keyword>
<protein>
    <submittedName>
        <fullName evidence="3">Methyltransferase domain-containing protein</fullName>
    </submittedName>
</protein>
<accession>A0A285EIL6</accession>
<dbReference type="Gene3D" id="6.20.50.110">
    <property type="entry name" value="Methyltransferase, zinc-binding domain"/>
    <property type="match status" value="1"/>
</dbReference>
<dbReference type="Proteomes" id="UP000219514">
    <property type="component" value="Unassembled WGS sequence"/>
</dbReference>
<keyword evidence="4" id="KW-1185">Reference proteome</keyword>
<dbReference type="Gene3D" id="3.40.50.150">
    <property type="entry name" value="Vaccinia Virus protein VP39"/>
    <property type="match status" value="1"/>
</dbReference>
<name>A0A285EIL6_9ACTN</name>
<organism evidence="3 4">
    <name type="scientific">Geodermatophilus sabuli</name>
    <dbReference type="NCBI Taxonomy" id="1564158"/>
    <lineage>
        <taxon>Bacteria</taxon>
        <taxon>Bacillati</taxon>
        <taxon>Actinomycetota</taxon>
        <taxon>Actinomycetes</taxon>
        <taxon>Geodermatophilales</taxon>
        <taxon>Geodermatophilaceae</taxon>
        <taxon>Geodermatophilus</taxon>
    </lineage>
</organism>
<proteinExistence type="predicted"/>
<dbReference type="Pfam" id="PF08421">
    <property type="entry name" value="Methyltransf_13"/>
    <property type="match status" value="1"/>
</dbReference>
<dbReference type="InterPro" id="IPR038576">
    <property type="entry name" value="Methyltransf_Zn-bd_dom_put_sf"/>
</dbReference>